<protein>
    <submittedName>
        <fullName evidence="2">Uncharacterized protein</fullName>
    </submittedName>
</protein>
<accession>A0A0A1FGV4</accession>
<dbReference type="AlphaFoldDB" id="A0A0A1FGV4"/>
<gene>
    <name evidence="2" type="ORF">LT85_2964</name>
</gene>
<dbReference type="EMBL" id="CP009962">
    <property type="protein sequence ID" value="AIY42122.1"/>
    <property type="molecule type" value="Genomic_DNA"/>
</dbReference>
<evidence type="ECO:0000313" key="3">
    <source>
        <dbReference type="Proteomes" id="UP000030302"/>
    </source>
</evidence>
<dbReference type="HOGENOM" id="CLU_3214782_0_0_4"/>
<dbReference type="KEGG" id="care:LT85_2964"/>
<keyword evidence="3" id="KW-1185">Reference proteome</keyword>
<feature type="region of interest" description="Disordered" evidence="1">
    <location>
        <begin position="1"/>
        <end position="20"/>
    </location>
</feature>
<dbReference type="Proteomes" id="UP000030302">
    <property type="component" value="Chromosome"/>
</dbReference>
<name>A0A0A1FGV4_9BURK</name>
<sequence length="44" mass="5111">MQDISSAPRELAGEKKQPHKFHGAAAWFFAFDRWSHGRPQTRKT</sequence>
<proteinExistence type="predicted"/>
<reference evidence="3" key="1">
    <citation type="journal article" date="2014" name="Soil Biol. Biochem.">
        <title>Structure and function of bacterial communities in ageing soils: Insights from the Mendocino ecological staircase.</title>
        <authorList>
            <person name="Uroz S."/>
            <person name="Tech J.J."/>
            <person name="Sawaya N.A."/>
            <person name="Frey-Klett P."/>
            <person name="Leveau J.H.J."/>
        </authorList>
    </citation>
    <scope>NUCLEOTIDE SEQUENCE [LARGE SCALE GENOMIC DNA]</scope>
    <source>
        <strain evidence="3">Cal35</strain>
    </source>
</reference>
<evidence type="ECO:0000256" key="1">
    <source>
        <dbReference type="SAM" id="MobiDB-lite"/>
    </source>
</evidence>
<organism evidence="2 3">
    <name type="scientific">Collimonas arenae</name>
    <dbReference type="NCBI Taxonomy" id="279058"/>
    <lineage>
        <taxon>Bacteria</taxon>
        <taxon>Pseudomonadati</taxon>
        <taxon>Pseudomonadota</taxon>
        <taxon>Betaproteobacteria</taxon>
        <taxon>Burkholderiales</taxon>
        <taxon>Oxalobacteraceae</taxon>
        <taxon>Collimonas</taxon>
    </lineage>
</organism>
<evidence type="ECO:0000313" key="2">
    <source>
        <dbReference type="EMBL" id="AIY42122.1"/>
    </source>
</evidence>
<dbReference type="STRING" id="279058.LT85_2964"/>